<keyword evidence="6" id="KW-1185">Reference proteome</keyword>
<evidence type="ECO:0000313" key="6">
    <source>
        <dbReference type="Proteomes" id="UP000053328"/>
    </source>
</evidence>
<feature type="domain" description="RING-type" evidence="3">
    <location>
        <begin position="398"/>
        <end position="446"/>
    </location>
</feature>
<dbReference type="PANTHER" id="PTHR21540:SF0">
    <property type="entry name" value="PHD FAMILY PROTEIN"/>
    <property type="match status" value="1"/>
</dbReference>
<evidence type="ECO:0000259" key="4">
    <source>
        <dbReference type="PROSITE" id="PS50966"/>
    </source>
</evidence>
<evidence type="ECO:0000256" key="1">
    <source>
        <dbReference type="PROSITE-ProRule" id="PRU00175"/>
    </source>
</evidence>
<dbReference type="STRING" id="91928.A0A0D2BFW6"/>
<dbReference type="InterPro" id="IPR007527">
    <property type="entry name" value="Znf_SWIM"/>
</dbReference>
<reference evidence="5 6" key="1">
    <citation type="submission" date="2015-01" db="EMBL/GenBank/DDBJ databases">
        <title>The Genome Sequence of Exophiala spinifera CBS89968.</title>
        <authorList>
            <consortium name="The Broad Institute Genomics Platform"/>
            <person name="Cuomo C."/>
            <person name="de Hoog S."/>
            <person name="Gorbushina A."/>
            <person name="Stielow B."/>
            <person name="Teixiera M."/>
            <person name="Abouelleil A."/>
            <person name="Chapman S.B."/>
            <person name="Priest M."/>
            <person name="Young S.K."/>
            <person name="Wortman J."/>
            <person name="Nusbaum C."/>
            <person name="Birren B."/>
        </authorList>
    </citation>
    <scope>NUCLEOTIDE SEQUENCE [LARGE SCALE GENOMIC DNA]</scope>
    <source>
        <strain evidence="5 6">CBS 89968</strain>
    </source>
</reference>
<feature type="compositionally biased region" description="Acidic residues" evidence="2">
    <location>
        <begin position="138"/>
        <end position="147"/>
    </location>
</feature>
<feature type="compositionally biased region" description="Basic and acidic residues" evidence="2">
    <location>
        <begin position="166"/>
        <end position="182"/>
    </location>
</feature>
<dbReference type="AlphaFoldDB" id="A0A0D2BFW6"/>
<dbReference type="Gene3D" id="3.30.40.10">
    <property type="entry name" value="Zinc/RING finger domain, C3HC4 (zinc finger)"/>
    <property type="match status" value="1"/>
</dbReference>
<dbReference type="GO" id="GO:0008270">
    <property type="term" value="F:zinc ion binding"/>
    <property type="evidence" value="ECO:0007669"/>
    <property type="project" value="UniProtKB-KW"/>
</dbReference>
<protein>
    <recommendedName>
        <fullName evidence="7">Anaphase-promoting complex subunit 11</fullName>
    </recommendedName>
</protein>
<dbReference type="OrthoDB" id="2122982at2759"/>
<dbReference type="PROSITE" id="PS50966">
    <property type="entry name" value="ZF_SWIM"/>
    <property type="match status" value="1"/>
</dbReference>
<name>A0A0D2BFW6_9EURO</name>
<feature type="compositionally biased region" description="Polar residues" evidence="2">
    <location>
        <begin position="184"/>
        <end position="198"/>
    </location>
</feature>
<dbReference type="InterPro" id="IPR039903">
    <property type="entry name" value="Zswim2"/>
</dbReference>
<gene>
    <name evidence="5" type="ORF">PV08_05088</name>
</gene>
<feature type="compositionally biased region" description="Polar residues" evidence="2">
    <location>
        <begin position="109"/>
        <end position="122"/>
    </location>
</feature>
<organism evidence="5 6">
    <name type="scientific">Exophiala spinifera</name>
    <dbReference type="NCBI Taxonomy" id="91928"/>
    <lineage>
        <taxon>Eukaryota</taxon>
        <taxon>Fungi</taxon>
        <taxon>Dikarya</taxon>
        <taxon>Ascomycota</taxon>
        <taxon>Pezizomycotina</taxon>
        <taxon>Eurotiomycetes</taxon>
        <taxon>Chaetothyriomycetidae</taxon>
        <taxon>Chaetothyriales</taxon>
        <taxon>Herpotrichiellaceae</taxon>
        <taxon>Exophiala</taxon>
    </lineage>
</organism>
<dbReference type="SUPFAM" id="SSF57850">
    <property type="entry name" value="RING/U-box"/>
    <property type="match status" value="1"/>
</dbReference>
<dbReference type="GeneID" id="27332171"/>
<feature type="compositionally biased region" description="Low complexity" evidence="2">
    <location>
        <begin position="124"/>
        <end position="133"/>
    </location>
</feature>
<dbReference type="EMBL" id="KN847494">
    <property type="protein sequence ID" value="KIW17893.1"/>
    <property type="molecule type" value="Genomic_DNA"/>
</dbReference>
<dbReference type="Pfam" id="PF13639">
    <property type="entry name" value="zf-RING_2"/>
    <property type="match status" value="1"/>
</dbReference>
<keyword evidence="1" id="KW-0863">Zinc-finger</keyword>
<sequence length="500" mass="56211">MSEPPSSMSRSRSTTSLYESSGYGDESEGSSSVDESFSLENTSFVEPFVEKALSIYSKGSSSMTYTRTERQCILLLALVALHVVGGRNRRARSAMATPSRVAPRGAVTKPTTRTQNKLSISNPAAAARLLQKQQEQEKQEEEEQQQYEEERARQLQAQSREQSQYARDRTRRWVESLARHGPESQATLHHSKPDSSQPAAAAAAAAAATTLRRSPRANNSRKQEQEPQQETGVKRMQQESRVKKPQQETHVKQPQDTEKRLKRFRSKPPMSFQIKLERAKSQRMIVLGRKRIVKDDAPCELLEIVGSTGNVYEVVIGRMPSCNCPDALKGNECKHKVYAMHTVLKAPEHLQYQMALLISELEEIFASAPPIPSEVAASDLEKDSQQPGNNRKSTDGECPICYMDLDPKNNKLVWCKAQCGHNLHQSCFDQWVASMAGREVRCVYCRATWEVDVGDAEAIKKAGRHGEDGYINVAEQVGMSGHRDYSSYHRPWVRRQFGGW</sequence>
<proteinExistence type="predicted"/>
<keyword evidence="1" id="KW-0479">Metal-binding</keyword>
<dbReference type="GO" id="GO:0061630">
    <property type="term" value="F:ubiquitin protein ligase activity"/>
    <property type="evidence" value="ECO:0007669"/>
    <property type="project" value="InterPro"/>
</dbReference>
<evidence type="ECO:0000256" key="2">
    <source>
        <dbReference type="SAM" id="MobiDB-lite"/>
    </source>
</evidence>
<evidence type="ECO:0000313" key="5">
    <source>
        <dbReference type="EMBL" id="KIW17893.1"/>
    </source>
</evidence>
<feature type="compositionally biased region" description="Polar residues" evidence="2">
    <location>
        <begin position="216"/>
        <end position="231"/>
    </location>
</feature>
<dbReference type="Proteomes" id="UP000053328">
    <property type="component" value="Unassembled WGS sequence"/>
</dbReference>
<dbReference type="InterPro" id="IPR001841">
    <property type="entry name" value="Znf_RING"/>
</dbReference>
<dbReference type="PROSITE" id="PS50089">
    <property type="entry name" value="ZF_RING_2"/>
    <property type="match status" value="1"/>
</dbReference>
<feature type="region of interest" description="Disordered" evidence="2">
    <location>
        <begin position="91"/>
        <end position="263"/>
    </location>
</feature>
<dbReference type="VEuPathDB" id="FungiDB:PV08_05088"/>
<dbReference type="InterPro" id="IPR013083">
    <property type="entry name" value="Znf_RING/FYVE/PHD"/>
</dbReference>
<accession>A0A0D2BFW6</accession>
<evidence type="ECO:0008006" key="7">
    <source>
        <dbReference type="Google" id="ProtNLM"/>
    </source>
</evidence>
<feature type="compositionally biased region" description="Basic and acidic residues" evidence="2">
    <location>
        <begin position="232"/>
        <end position="259"/>
    </location>
</feature>
<dbReference type="PANTHER" id="PTHR21540">
    <property type="entry name" value="RING FINGER AND SWIM DOMAIN-CONTAINING PROTEIN 2"/>
    <property type="match status" value="1"/>
</dbReference>
<keyword evidence="1" id="KW-0862">Zinc</keyword>
<feature type="compositionally biased region" description="Low complexity" evidence="2">
    <location>
        <begin position="154"/>
        <end position="165"/>
    </location>
</feature>
<evidence type="ECO:0000259" key="3">
    <source>
        <dbReference type="PROSITE" id="PS50089"/>
    </source>
</evidence>
<dbReference type="HOGENOM" id="CLU_545159_0_0_1"/>
<feature type="region of interest" description="Disordered" evidence="2">
    <location>
        <begin position="1"/>
        <end position="36"/>
    </location>
</feature>
<dbReference type="RefSeq" id="XP_016238109.1">
    <property type="nucleotide sequence ID" value="XM_016379432.1"/>
</dbReference>
<feature type="compositionally biased region" description="Low complexity" evidence="2">
    <location>
        <begin position="199"/>
        <end position="208"/>
    </location>
</feature>
<feature type="domain" description="SWIM-type" evidence="4">
    <location>
        <begin position="312"/>
        <end position="344"/>
    </location>
</feature>